<comment type="caution">
    <text evidence="2">The sequence shown here is derived from an EMBL/GenBank/DDBJ whole genome shotgun (WGS) entry which is preliminary data.</text>
</comment>
<reference evidence="2 3" key="1">
    <citation type="submission" date="2015-09" db="EMBL/GenBank/DDBJ databases">
        <title>Identification and resolution of microdiversity through metagenomic sequencing of parallel consortia.</title>
        <authorList>
            <person name="Nelson W.C."/>
            <person name="Romine M.F."/>
            <person name="Lindemann S.R."/>
        </authorList>
    </citation>
    <scope>NUCLEOTIDE SEQUENCE [LARGE SCALE GENOMIC DNA]</scope>
    <source>
        <strain evidence="2">HL-49</strain>
    </source>
</reference>
<protein>
    <submittedName>
        <fullName evidence="2">Putative transcriptional regulator containing an HTH domain and an uncharacterized domain shared wi</fullName>
    </submittedName>
</protein>
<evidence type="ECO:0000313" key="3">
    <source>
        <dbReference type="Proteomes" id="UP000050421"/>
    </source>
</evidence>
<dbReference type="PATRIC" id="fig|1305737.6.peg.1454"/>
<dbReference type="InterPro" id="IPR007421">
    <property type="entry name" value="Schlafen_AlbA_2_dom"/>
</dbReference>
<dbReference type="PANTHER" id="PTHR30595">
    <property type="entry name" value="GLPR-RELATED TRANSCRIPTIONAL REPRESSOR"/>
    <property type="match status" value="1"/>
</dbReference>
<dbReference type="EMBL" id="LJXT01000016">
    <property type="protein sequence ID" value="KPQ19042.1"/>
    <property type="molecule type" value="Genomic_DNA"/>
</dbReference>
<organism evidence="2 3">
    <name type="scientific">Algoriphagus marincola HL-49</name>
    <dbReference type="NCBI Taxonomy" id="1305737"/>
    <lineage>
        <taxon>Bacteria</taxon>
        <taxon>Pseudomonadati</taxon>
        <taxon>Bacteroidota</taxon>
        <taxon>Cytophagia</taxon>
        <taxon>Cytophagales</taxon>
        <taxon>Cyclobacteriaceae</taxon>
        <taxon>Algoriphagus</taxon>
    </lineage>
</organism>
<dbReference type="Proteomes" id="UP000050421">
    <property type="component" value="Unassembled WGS sequence"/>
</dbReference>
<sequence>MDKAKIEKFDEESMNYILKSKENQSFDRKQKITSKKKIAKTIAAFANTNGGEIVVGISDQNQVIGIDPEEEKYMIESANELHCHPKAELTFKKLSYLDNDPSPYESADKILLLVQVRKAPSPGVFWRESENSEDKFYIRQGDRSISIS</sequence>
<feature type="domain" description="Schlafen AlbA-2" evidence="1">
    <location>
        <begin position="22"/>
        <end position="145"/>
    </location>
</feature>
<dbReference type="eggNOG" id="COG2865">
    <property type="taxonomic scope" value="Bacteria"/>
</dbReference>
<dbReference type="PANTHER" id="PTHR30595:SF6">
    <property type="entry name" value="SCHLAFEN ALBA-2 DOMAIN-CONTAINING PROTEIN"/>
    <property type="match status" value="1"/>
</dbReference>
<proteinExistence type="predicted"/>
<dbReference type="Pfam" id="PF04326">
    <property type="entry name" value="SLFN_AlbA_2"/>
    <property type="match status" value="1"/>
</dbReference>
<dbReference type="Gene3D" id="3.30.950.30">
    <property type="entry name" value="Schlafen, AAA domain"/>
    <property type="match status" value="1"/>
</dbReference>
<dbReference type="InterPro" id="IPR038461">
    <property type="entry name" value="Schlafen_AlbA_2_dom_sf"/>
</dbReference>
<dbReference type="OrthoDB" id="9810282at2"/>
<evidence type="ECO:0000313" key="2">
    <source>
        <dbReference type="EMBL" id="KPQ19042.1"/>
    </source>
</evidence>
<accession>A0A0N8KH86</accession>
<dbReference type="AlphaFoldDB" id="A0A0N8KH86"/>
<evidence type="ECO:0000259" key="1">
    <source>
        <dbReference type="Pfam" id="PF04326"/>
    </source>
</evidence>
<dbReference type="STRING" id="1305737.GCA_000526355_00939"/>
<name>A0A0N8KH86_9BACT</name>
<gene>
    <name evidence="2" type="ORF">HLUCCX10_04035</name>
</gene>